<reference evidence="5 6" key="1">
    <citation type="submission" date="2024-06" db="EMBL/GenBank/DDBJ databases">
        <title>The Natural Products Discovery Center: Release of the First 8490 Sequenced Strains for Exploring Actinobacteria Biosynthetic Diversity.</title>
        <authorList>
            <person name="Kalkreuter E."/>
            <person name="Kautsar S.A."/>
            <person name="Yang D."/>
            <person name="Bader C.D."/>
            <person name="Teijaro C.N."/>
            <person name="Fluegel L."/>
            <person name="Davis C.M."/>
            <person name="Simpson J.R."/>
            <person name="Lauterbach L."/>
            <person name="Steele A.D."/>
            <person name="Gui C."/>
            <person name="Meng S."/>
            <person name="Li G."/>
            <person name="Viehrig K."/>
            <person name="Ye F."/>
            <person name="Su P."/>
            <person name="Kiefer A.F."/>
            <person name="Nichols A."/>
            <person name="Cepeda A.J."/>
            <person name="Yan W."/>
            <person name="Fan B."/>
            <person name="Jiang Y."/>
            <person name="Adhikari A."/>
            <person name="Zheng C.-J."/>
            <person name="Schuster L."/>
            <person name="Cowan T.M."/>
            <person name="Smanski M.J."/>
            <person name="Chevrette M.G."/>
            <person name="De Carvalho L.P.S."/>
            <person name="Shen B."/>
        </authorList>
    </citation>
    <scope>NUCLEOTIDE SEQUENCE [LARGE SCALE GENOMIC DNA]</scope>
    <source>
        <strain evidence="5 6">NPDC019708</strain>
    </source>
</reference>
<comment type="caution">
    <text evidence="5">The sequence shown here is derived from an EMBL/GenBank/DDBJ whole genome shotgun (WGS) entry which is preliminary data.</text>
</comment>
<organism evidence="5 6">
    <name type="scientific">Nocardia rhamnosiphila</name>
    <dbReference type="NCBI Taxonomy" id="426716"/>
    <lineage>
        <taxon>Bacteria</taxon>
        <taxon>Bacillati</taxon>
        <taxon>Actinomycetota</taxon>
        <taxon>Actinomycetes</taxon>
        <taxon>Mycobacteriales</taxon>
        <taxon>Nocardiaceae</taxon>
        <taxon>Nocardia</taxon>
    </lineage>
</organism>
<dbReference type="InterPro" id="IPR052336">
    <property type="entry name" value="MlaD_Phospholipid_Transporter"/>
</dbReference>
<dbReference type="PANTHER" id="PTHR33371:SF19">
    <property type="entry name" value="MCE-FAMILY PROTEIN MCE4A"/>
    <property type="match status" value="1"/>
</dbReference>
<accession>A0ABV2WWM6</accession>
<keyword evidence="2" id="KW-1133">Transmembrane helix</keyword>
<dbReference type="Proteomes" id="UP001550628">
    <property type="component" value="Unassembled WGS sequence"/>
</dbReference>
<dbReference type="GeneID" id="96247498"/>
<dbReference type="InterPro" id="IPR003399">
    <property type="entry name" value="Mce/MlaD"/>
</dbReference>
<proteinExistence type="predicted"/>
<dbReference type="PANTHER" id="PTHR33371">
    <property type="entry name" value="INTERMEMBRANE PHOSPHOLIPID TRANSPORT SYSTEM BINDING PROTEIN MLAD-RELATED"/>
    <property type="match status" value="1"/>
</dbReference>
<keyword evidence="2" id="KW-0812">Transmembrane</keyword>
<keyword evidence="6" id="KW-1185">Reference proteome</keyword>
<feature type="transmembrane region" description="Helical" evidence="2">
    <location>
        <begin position="12"/>
        <end position="35"/>
    </location>
</feature>
<dbReference type="Pfam" id="PF02470">
    <property type="entry name" value="MlaD"/>
    <property type="match status" value="1"/>
</dbReference>
<evidence type="ECO:0000256" key="2">
    <source>
        <dbReference type="SAM" id="Phobius"/>
    </source>
</evidence>
<sequence>MFIDHSGRGPRPWHMTVAGLAMITLVAVLLGLLGLRYTGRFEDRVPVDAVLTSTGDGLPERADVKFRGMVVGAVTDVDVVAAGQRQQVRIDLDPRIAPTIPDTVTARVIPNNLFGVTGIELVDNGAAPGRLAAGAEIPEDTSDGTVQLQTTLTVLRNVLDNIQPEKLGRVLATFSEALDPGARAPGSTIERLDKWVTEVRHIEGVGDLLGDLGRATTALSRSAPELVGVLSESVTTARTLTERRENLITMLANASGAVDSVNELFARNPDAAKDLVPGLDGLFGSLAQDPEAIPTAVANLNEALGKLSGAFGWGAQRQMRWSLDVSFTPFQQYTAKDCPRYGEMAGPRCGGPSVPQVAPPQEYPPTLLPGWVEGAGPKPQPQIPGIPAPAQTPAVPLLPGLPALPGLPVIPGITTPLFPTAPAPEAAPAVPGQPAVPDQPAVPGQPAPPAVPAGAPIAQLRGHAAVAALLGRQPTAAELLLLTPILAGGTIDVYSDGEA</sequence>
<dbReference type="EMBL" id="JBEYBF010000022">
    <property type="protein sequence ID" value="MEU1955295.1"/>
    <property type="molecule type" value="Genomic_DNA"/>
</dbReference>
<keyword evidence="2" id="KW-0472">Membrane</keyword>
<dbReference type="Pfam" id="PF11887">
    <property type="entry name" value="Mce4_CUP1"/>
    <property type="match status" value="1"/>
</dbReference>
<feature type="region of interest" description="Disordered" evidence="1">
    <location>
        <begin position="423"/>
        <end position="454"/>
    </location>
</feature>
<feature type="compositionally biased region" description="Low complexity" evidence="1">
    <location>
        <begin position="423"/>
        <end position="442"/>
    </location>
</feature>
<evidence type="ECO:0000313" key="6">
    <source>
        <dbReference type="Proteomes" id="UP001550628"/>
    </source>
</evidence>
<dbReference type="InterPro" id="IPR024516">
    <property type="entry name" value="Mce_C"/>
</dbReference>
<evidence type="ECO:0000259" key="3">
    <source>
        <dbReference type="Pfam" id="PF02470"/>
    </source>
</evidence>
<evidence type="ECO:0000256" key="1">
    <source>
        <dbReference type="SAM" id="MobiDB-lite"/>
    </source>
</evidence>
<evidence type="ECO:0000259" key="4">
    <source>
        <dbReference type="Pfam" id="PF11887"/>
    </source>
</evidence>
<feature type="domain" description="Mce/MlaD" evidence="3">
    <location>
        <begin position="52"/>
        <end position="122"/>
    </location>
</feature>
<evidence type="ECO:0000313" key="5">
    <source>
        <dbReference type="EMBL" id="MEU1955295.1"/>
    </source>
</evidence>
<dbReference type="RefSeq" id="WP_030525283.1">
    <property type="nucleotide sequence ID" value="NZ_JBEYBD010000014.1"/>
</dbReference>
<protein>
    <submittedName>
        <fullName evidence="5">MCE family protein</fullName>
    </submittedName>
</protein>
<gene>
    <name evidence="5" type="ORF">ABZ510_25960</name>
</gene>
<name>A0ABV2WWM6_9NOCA</name>
<feature type="domain" description="Mammalian cell entry C-terminal" evidence="4">
    <location>
        <begin position="129"/>
        <end position="347"/>
    </location>
</feature>